<evidence type="ECO:0000313" key="4">
    <source>
        <dbReference type="EMBL" id="RGY09278.1"/>
    </source>
</evidence>
<reference evidence="5 6" key="1">
    <citation type="submission" date="2018-08" db="EMBL/GenBank/DDBJ databases">
        <title>A genome reference for cultivated species of the human gut microbiota.</title>
        <authorList>
            <person name="Zou Y."/>
            <person name="Xue W."/>
            <person name="Luo G."/>
        </authorList>
    </citation>
    <scope>NUCLEOTIDE SEQUENCE [LARGE SCALE GENOMIC DNA]</scope>
    <source>
        <strain evidence="3 5">AF14-6AC</strain>
        <strain evidence="2 6">AF16-14</strain>
        <strain evidence="4 7">OF03-11</strain>
    </source>
</reference>
<evidence type="ECO:0000313" key="3">
    <source>
        <dbReference type="EMBL" id="RGV26358.1"/>
    </source>
</evidence>
<comment type="caution">
    <text evidence="2">The sequence shown here is derived from an EMBL/GenBank/DDBJ whole genome shotgun (WGS) entry which is preliminary data.</text>
</comment>
<accession>A0A1Y3YIW6</accession>
<dbReference type="Proteomes" id="UP001212263">
    <property type="component" value="Unassembled WGS sequence"/>
</dbReference>
<evidence type="ECO:0000313" key="6">
    <source>
        <dbReference type="Proteomes" id="UP000284243"/>
    </source>
</evidence>
<dbReference type="AlphaFoldDB" id="A0A1Y3YIW6"/>
<dbReference type="EMBL" id="JAQMRD010000039">
    <property type="protein sequence ID" value="MDB9225020.1"/>
    <property type="molecule type" value="Genomic_DNA"/>
</dbReference>
<dbReference type="EMBL" id="QSCO01000003">
    <property type="protein sequence ID" value="RGY09278.1"/>
    <property type="molecule type" value="Genomic_DNA"/>
</dbReference>
<dbReference type="Proteomes" id="UP000283426">
    <property type="component" value="Unassembled WGS sequence"/>
</dbReference>
<dbReference type="EMBL" id="QRYW01000018">
    <property type="protein sequence ID" value="RGV26358.1"/>
    <property type="molecule type" value="Genomic_DNA"/>
</dbReference>
<evidence type="ECO:0000313" key="7">
    <source>
        <dbReference type="Proteomes" id="UP000284434"/>
    </source>
</evidence>
<evidence type="ECO:0000313" key="2">
    <source>
        <dbReference type="EMBL" id="RGU54772.1"/>
    </source>
</evidence>
<dbReference type="Proteomes" id="UP000284243">
    <property type="component" value="Unassembled WGS sequence"/>
</dbReference>
<evidence type="ECO:0000313" key="1">
    <source>
        <dbReference type="EMBL" id="MDB9225020.1"/>
    </source>
</evidence>
<dbReference type="InterPro" id="IPR024524">
    <property type="entry name" value="DUF3800"/>
</dbReference>
<protein>
    <submittedName>
        <fullName evidence="2">DUF3800 domain-containing protein</fullName>
    </submittedName>
</protein>
<dbReference type="RefSeq" id="WP_022160793.1">
    <property type="nucleotide sequence ID" value="NZ_BAABYK010000001.1"/>
</dbReference>
<reference evidence="1" key="2">
    <citation type="submission" date="2023-01" db="EMBL/GenBank/DDBJ databases">
        <title>Human gut microbiome strain richness.</title>
        <authorList>
            <person name="Chen-Liaw A."/>
        </authorList>
    </citation>
    <scope>NUCLEOTIDE SEQUENCE</scope>
    <source>
        <strain evidence="1">RTP21484st1_B7_RTP21484_190118</strain>
    </source>
</reference>
<dbReference type="EMBL" id="QRYC01000026">
    <property type="protein sequence ID" value="RGU54772.1"/>
    <property type="molecule type" value="Genomic_DNA"/>
</dbReference>
<sequence>MRGSWVYNYYCDESCHLQKDGKRFMVLGYIAAPLHKIEQMKGELKSLRVKYKNTLEVKWTYLNEWNYPFYAKLVDWFFKKGGIRFRAIIVDKSRYIADKCDHDYNKFYYLMYYQLLFHTLDPVWHYNIYLDIKDNLSSYRTEKLKDILNVRMEIIEKIQHVRSHELDLLQLCDLFIGAIAYNLNQTEKASEAKVRFIEKLKIRTRTDLESTTSKRISKFNLFRIQI</sequence>
<dbReference type="Proteomes" id="UP000284434">
    <property type="component" value="Unassembled WGS sequence"/>
</dbReference>
<name>A0A1Y3YIW6_9BACT</name>
<gene>
    <name evidence="3" type="ORF">DWW24_09385</name>
    <name evidence="2" type="ORF">DWW57_15110</name>
    <name evidence="4" type="ORF">DXA53_03080</name>
    <name evidence="1" type="ORF">PN645_18755</name>
</gene>
<evidence type="ECO:0000313" key="5">
    <source>
        <dbReference type="Proteomes" id="UP000283426"/>
    </source>
</evidence>
<proteinExistence type="predicted"/>
<dbReference type="Pfam" id="PF12686">
    <property type="entry name" value="DUF3800"/>
    <property type="match status" value="1"/>
</dbReference>
<organism evidence="2 6">
    <name type="scientific">Odoribacter splanchnicus</name>
    <dbReference type="NCBI Taxonomy" id="28118"/>
    <lineage>
        <taxon>Bacteria</taxon>
        <taxon>Pseudomonadati</taxon>
        <taxon>Bacteroidota</taxon>
        <taxon>Bacteroidia</taxon>
        <taxon>Bacteroidales</taxon>
        <taxon>Odoribacteraceae</taxon>
        <taxon>Odoribacter</taxon>
    </lineage>
</organism>